<dbReference type="Gene3D" id="3.40.50.300">
    <property type="entry name" value="P-loop containing nucleotide triphosphate hydrolases"/>
    <property type="match status" value="1"/>
</dbReference>
<keyword evidence="2" id="KW-1185">Reference proteome</keyword>
<evidence type="ECO:0000313" key="2">
    <source>
        <dbReference type="Proteomes" id="UP000799770"/>
    </source>
</evidence>
<dbReference type="Proteomes" id="UP000799770">
    <property type="component" value="Unassembled WGS sequence"/>
</dbReference>
<dbReference type="GO" id="GO:0016787">
    <property type="term" value="F:hydrolase activity"/>
    <property type="evidence" value="ECO:0007669"/>
    <property type="project" value="UniProtKB-KW"/>
</dbReference>
<proteinExistence type="predicted"/>
<dbReference type="OrthoDB" id="1658288at2759"/>
<dbReference type="AlphaFoldDB" id="A0A6A5ZS48"/>
<reference evidence="1" key="1">
    <citation type="journal article" date="2020" name="Stud. Mycol.">
        <title>101 Dothideomycetes genomes: a test case for predicting lifestyles and emergence of pathogens.</title>
        <authorList>
            <person name="Haridas S."/>
            <person name="Albert R."/>
            <person name="Binder M."/>
            <person name="Bloem J."/>
            <person name="Labutti K."/>
            <person name="Salamov A."/>
            <person name="Andreopoulos B."/>
            <person name="Baker S."/>
            <person name="Barry K."/>
            <person name="Bills G."/>
            <person name="Bluhm B."/>
            <person name="Cannon C."/>
            <person name="Castanera R."/>
            <person name="Culley D."/>
            <person name="Daum C."/>
            <person name="Ezra D."/>
            <person name="Gonzalez J."/>
            <person name="Henrissat B."/>
            <person name="Kuo A."/>
            <person name="Liang C."/>
            <person name="Lipzen A."/>
            <person name="Lutzoni F."/>
            <person name="Magnuson J."/>
            <person name="Mondo S."/>
            <person name="Nolan M."/>
            <person name="Ohm R."/>
            <person name="Pangilinan J."/>
            <person name="Park H.-J."/>
            <person name="Ramirez L."/>
            <person name="Alfaro M."/>
            <person name="Sun H."/>
            <person name="Tritt A."/>
            <person name="Yoshinaga Y."/>
            <person name="Zwiers L.-H."/>
            <person name="Turgeon B."/>
            <person name="Goodwin S."/>
            <person name="Spatafora J."/>
            <person name="Crous P."/>
            <person name="Grigoriev I."/>
        </authorList>
    </citation>
    <scope>NUCLEOTIDE SEQUENCE</scope>
    <source>
        <strain evidence="1">CBS 627.86</strain>
    </source>
</reference>
<dbReference type="SUPFAM" id="SSF52540">
    <property type="entry name" value="P-loop containing nucleoside triphosphate hydrolases"/>
    <property type="match status" value="1"/>
</dbReference>
<keyword evidence="1" id="KW-0378">Hydrolase</keyword>
<protein>
    <submittedName>
        <fullName evidence="1">P-loop containing nucleoside triphosphate hydrolase protein</fullName>
    </submittedName>
</protein>
<accession>A0A6A5ZS48</accession>
<dbReference type="InterPro" id="IPR027417">
    <property type="entry name" value="P-loop_NTPase"/>
</dbReference>
<organism evidence="1 2">
    <name type="scientific">Lophiotrema nucula</name>
    <dbReference type="NCBI Taxonomy" id="690887"/>
    <lineage>
        <taxon>Eukaryota</taxon>
        <taxon>Fungi</taxon>
        <taxon>Dikarya</taxon>
        <taxon>Ascomycota</taxon>
        <taxon>Pezizomycotina</taxon>
        <taxon>Dothideomycetes</taxon>
        <taxon>Pleosporomycetidae</taxon>
        <taxon>Pleosporales</taxon>
        <taxon>Lophiotremataceae</taxon>
        <taxon>Lophiotrema</taxon>
    </lineage>
</organism>
<dbReference type="EMBL" id="ML977311">
    <property type="protein sequence ID" value="KAF2122076.1"/>
    <property type="molecule type" value="Genomic_DNA"/>
</dbReference>
<evidence type="ECO:0000313" key="1">
    <source>
        <dbReference type="EMBL" id="KAF2122076.1"/>
    </source>
</evidence>
<dbReference type="PANTHER" id="PTHR10622">
    <property type="entry name" value="HET DOMAIN-CONTAINING PROTEIN"/>
    <property type="match status" value="1"/>
</dbReference>
<name>A0A6A5ZS48_9PLEO</name>
<dbReference type="PANTHER" id="PTHR10622:SF13">
    <property type="entry name" value="NACHT DOMAIN-CONTAINING PROTEIN"/>
    <property type="match status" value="1"/>
</dbReference>
<sequence length="408" mass="45089">MALIRLLQRKPDGAIVLREPTSGPVPAYAILSHTWGKKEVTFQDIEANTGKCKSANTCYIDKRNAVELGAAINSMFWWYQNAACCYVYLSDVSKSDNRAGGEKAWEETLQELLAPATVEFFSKEGKRLGSRISLQRAIYEITEVPTEALRGQGEAYARLRLEEEIQKRQKGHGTAHVRDLRVSSSLPFPRNELFVGREDQLHSLQHFIDSDTPGRMTIYGLGGGGKSALALELAYRALVPAISRQSFELAFHDIGIRLRVPGITEDNADIKQLVKEALSSDGAGHWLMIVDNADDTGVLADGTSVDAGSARLQNHLPHSDKGKILFTTRSRKAAEELTPSHVLELDDMSKNEARQLLVRRLSKPALLDEEEAVGQLLESLEYLPLAIVQAAAFINSNNISVSEYLSLF</sequence>
<gene>
    <name evidence="1" type="ORF">BDV96DRAFT_594006</name>
</gene>